<dbReference type="Gene3D" id="2.60.120.700">
    <property type="entry name" value="Peptidase G1"/>
    <property type="match status" value="1"/>
</dbReference>
<protein>
    <recommendedName>
        <fullName evidence="5">Concanavalin A-like lectin/glucanase</fullName>
    </recommendedName>
</protein>
<reference evidence="3" key="1">
    <citation type="submission" date="2021-02" db="EMBL/GenBank/DDBJ databases">
        <title>Genome sequence Cadophora malorum strain M34.</title>
        <authorList>
            <person name="Stefanovic E."/>
            <person name="Vu D."/>
            <person name="Scully C."/>
            <person name="Dijksterhuis J."/>
            <person name="Roader J."/>
            <person name="Houbraken J."/>
        </authorList>
    </citation>
    <scope>NUCLEOTIDE SEQUENCE</scope>
    <source>
        <strain evidence="3">M34</strain>
    </source>
</reference>
<proteinExistence type="predicted"/>
<dbReference type="Pfam" id="PF01828">
    <property type="entry name" value="Peptidase_A4"/>
    <property type="match status" value="1"/>
</dbReference>
<dbReference type="InterPro" id="IPR013320">
    <property type="entry name" value="ConA-like_dom_sf"/>
</dbReference>
<organism evidence="3 4">
    <name type="scientific">Cadophora malorum</name>
    <dbReference type="NCBI Taxonomy" id="108018"/>
    <lineage>
        <taxon>Eukaryota</taxon>
        <taxon>Fungi</taxon>
        <taxon>Dikarya</taxon>
        <taxon>Ascomycota</taxon>
        <taxon>Pezizomycotina</taxon>
        <taxon>Leotiomycetes</taxon>
        <taxon>Helotiales</taxon>
        <taxon>Ploettnerulaceae</taxon>
        <taxon>Cadophora</taxon>
    </lineage>
</organism>
<dbReference type="InterPro" id="IPR000250">
    <property type="entry name" value="Peptidase_G1"/>
</dbReference>
<dbReference type="PANTHER" id="PTHR37536">
    <property type="entry name" value="PUTATIVE (AFU_ORTHOLOGUE AFUA_3G02970)-RELATED"/>
    <property type="match status" value="1"/>
</dbReference>
<keyword evidence="4" id="KW-1185">Reference proteome</keyword>
<evidence type="ECO:0000256" key="1">
    <source>
        <dbReference type="PIRSR" id="PIRSR600250-50"/>
    </source>
</evidence>
<evidence type="ECO:0000313" key="3">
    <source>
        <dbReference type="EMBL" id="KAG4423690.1"/>
    </source>
</evidence>
<name>A0A8H7WF54_9HELO</name>
<evidence type="ECO:0000313" key="4">
    <source>
        <dbReference type="Proteomes" id="UP000664132"/>
    </source>
</evidence>
<dbReference type="InterPro" id="IPR038656">
    <property type="entry name" value="Peptidase_G1_sf"/>
</dbReference>
<dbReference type="AlphaFoldDB" id="A0A8H7WF54"/>
<dbReference type="GO" id="GO:0070007">
    <property type="term" value="F:glutamic-type endopeptidase activity"/>
    <property type="evidence" value="ECO:0007669"/>
    <property type="project" value="InterPro"/>
</dbReference>
<accession>A0A8H7WF54</accession>
<sequence length="275" mass="30107">MKLNTQLVTALLLSSVQVASATPYSPFYDTTWGGPVQISEHFNASSNYSGFNSVEATLVMPRLSLPQNPREVVDQYTAFFWLGLDGFVPSTGGVRGLWQAGVTMSIWDNGTTEYSGFHEWIPDDPISLSKTQLAISEGEHIRVSVNTTDAGYHGATTFTNLNTSQTFSHSQDAAKLPRGPTFPSPGASAEWIMEAGTYLNYTQVIFPDWGNATILNARACYSSGECIKPGDLDTGENDTRMTVVLWNDTQTVYTESSVDGDCVRIAYVEKLLRDV</sequence>
<dbReference type="PANTHER" id="PTHR37536:SF1">
    <property type="entry name" value="ASPERGILLOPEPSIN, PUTAITVE (AFU_ORTHOLOGUE AFUA_7G01200)"/>
    <property type="match status" value="1"/>
</dbReference>
<dbReference type="Proteomes" id="UP000664132">
    <property type="component" value="Unassembled WGS sequence"/>
</dbReference>
<feature type="chain" id="PRO_5034183951" description="Concanavalin A-like lectin/glucanase" evidence="2">
    <location>
        <begin position="22"/>
        <end position="275"/>
    </location>
</feature>
<keyword evidence="2" id="KW-0732">Signal</keyword>
<dbReference type="CDD" id="cd13426">
    <property type="entry name" value="Peptidase_G1"/>
    <property type="match status" value="1"/>
</dbReference>
<gene>
    <name evidence="3" type="ORF">IFR04_003235</name>
</gene>
<dbReference type="OrthoDB" id="2862635at2759"/>
<dbReference type="SUPFAM" id="SSF49899">
    <property type="entry name" value="Concanavalin A-like lectins/glucanases"/>
    <property type="match status" value="1"/>
</dbReference>
<feature type="signal peptide" evidence="2">
    <location>
        <begin position="1"/>
        <end position="21"/>
    </location>
</feature>
<feature type="active site" description="Proton acceptor" evidence="1">
    <location>
        <position position="194"/>
    </location>
</feature>
<dbReference type="EMBL" id="JAFJYH010000031">
    <property type="protein sequence ID" value="KAG4423690.1"/>
    <property type="molecule type" value="Genomic_DNA"/>
</dbReference>
<dbReference type="GO" id="GO:0006508">
    <property type="term" value="P:proteolysis"/>
    <property type="evidence" value="ECO:0007669"/>
    <property type="project" value="InterPro"/>
</dbReference>
<evidence type="ECO:0000256" key="2">
    <source>
        <dbReference type="SAM" id="SignalP"/>
    </source>
</evidence>
<evidence type="ECO:0008006" key="5">
    <source>
        <dbReference type="Google" id="ProtNLM"/>
    </source>
</evidence>
<comment type="caution">
    <text evidence="3">The sequence shown here is derived from an EMBL/GenBank/DDBJ whole genome shotgun (WGS) entry which is preliminary data.</text>
</comment>